<organism evidence="1 2">
    <name type="scientific">Mycolicibacillus koreensis</name>
    <dbReference type="NCBI Taxonomy" id="1069220"/>
    <lineage>
        <taxon>Bacteria</taxon>
        <taxon>Bacillati</taxon>
        <taxon>Actinomycetota</taxon>
        <taxon>Actinomycetes</taxon>
        <taxon>Mycobacteriales</taxon>
        <taxon>Mycobacteriaceae</taxon>
        <taxon>Mycolicibacillus</taxon>
    </lineage>
</organism>
<keyword evidence="2" id="KW-1185">Reference proteome</keyword>
<accession>A0A7I7S7T9</accession>
<gene>
    <name evidence="1" type="ORF">B8W67_19190</name>
</gene>
<dbReference type="EMBL" id="NCXO01000072">
    <property type="protein sequence ID" value="OSC25101.1"/>
    <property type="molecule type" value="Genomic_DNA"/>
</dbReference>
<dbReference type="AlphaFoldDB" id="A0A7I7S7T9"/>
<evidence type="ECO:0000313" key="2">
    <source>
        <dbReference type="Proteomes" id="UP000193577"/>
    </source>
</evidence>
<dbReference type="Proteomes" id="UP000193577">
    <property type="component" value="Unassembled WGS sequence"/>
</dbReference>
<proteinExistence type="predicted"/>
<evidence type="ECO:0000313" key="1">
    <source>
        <dbReference type="EMBL" id="OSC25101.1"/>
    </source>
</evidence>
<protein>
    <submittedName>
        <fullName evidence="1">Uncharacterized protein</fullName>
    </submittedName>
</protein>
<sequence length="124" mass="13089">MSVQHWPGVVVVSGPALRAAADAVLIAIAHRRRNGLPRSGAYDALARAFLGAMSDNGQTDTADVAIPETETMMVAIGEAAATLGVSQRHARRLAPQLGGKRIGGRWFLDTQAIDEHLEGTLQHG</sequence>
<dbReference type="OrthoDB" id="4629558at2"/>
<comment type="caution">
    <text evidence="1">The sequence shown here is derived from an EMBL/GenBank/DDBJ whole genome shotgun (WGS) entry which is preliminary data.</text>
</comment>
<dbReference type="RefSeq" id="WP_085305717.1">
    <property type="nucleotide sequence ID" value="NZ_AP022594.1"/>
</dbReference>
<reference evidence="1 2" key="1">
    <citation type="submission" date="2017-04" db="EMBL/GenBank/DDBJ databases">
        <title>The new phylogeny of genus Mycobacterium.</title>
        <authorList>
            <person name="Tortoli E."/>
            <person name="Trovato A."/>
            <person name="Cirillo D.M."/>
        </authorList>
    </citation>
    <scope>NUCLEOTIDE SEQUENCE [LARGE SCALE GENOMIC DNA]</scope>
    <source>
        <strain evidence="1 2">KCTC 19819</strain>
    </source>
</reference>
<name>A0A7I7S7T9_9MYCO</name>